<sequence length="33" mass="3762">MTTIQARLWNSKLCDFFTRLPNPAPGRSRSALL</sequence>
<reference evidence="1" key="2">
    <citation type="journal article" date="2015" name="Fish Shellfish Immunol.">
        <title>Early steps in the European eel (Anguilla anguilla)-Vibrio vulnificus interaction in the gills: Role of the RtxA13 toxin.</title>
        <authorList>
            <person name="Callol A."/>
            <person name="Pajuelo D."/>
            <person name="Ebbesson L."/>
            <person name="Teles M."/>
            <person name="MacKenzie S."/>
            <person name="Amaro C."/>
        </authorList>
    </citation>
    <scope>NUCLEOTIDE SEQUENCE</scope>
</reference>
<name>A0A0E9TD00_ANGAN</name>
<dbReference type="AlphaFoldDB" id="A0A0E9TD00"/>
<dbReference type="EMBL" id="GBXM01057101">
    <property type="protein sequence ID" value="JAH51476.1"/>
    <property type="molecule type" value="Transcribed_RNA"/>
</dbReference>
<proteinExistence type="predicted"/>
<evidence type="ECO:0000313" key="1">
    <source>
        <dbReference type="EMBL" id="JAH51476.1"/>
    </source>
</evidence>
<reference evidence="1" key="1">
    <citation type="submission" date="2014-11" db="EMBL/GenBank/DDBJ databases">
        <authorList>
            <person name="Amaro Gonzalez C."/>
        </authorList>
    </citation>
    <scope>NUCLEOTIDE SEQUENCE</scope>
</reference>
<accession>A0A0E9TD00</accession>
<organism evidence="1">
    <name type="scientific">Anguilla anguilla</name>
    <name type="common">European freshwater eel</name>
    <name type="synonym">Muraena anguilla</name>
    <dbReference type="NCBI Taxonomy" id="7936"/>
    <lineage>
        <taxon>Eukaryota</taxon>
        <taxon>Metazoa</taxon>
        <taxon>Chordata</taxon>
        <taxon>Craniata</taxon>
        <taxon>Vertebrata</taxon>
        <taxon>Euteleostomi</taxon>
        <taxon>Actinopterygii</taxon>
        <taxon>Neopterygii</taxon>
        <taxon>Teleostei</taxon>
        <taxon>Anguilliformes</taxon>
        <taxon>Anguillidae</taxon>
        <taxon>Anguilla</taxon>
    </lineage>
</organism>
<protein>
    <submittedName>
        <fullName evidence="1">Uncharacterized protein</fullName>
    </submittedName>
</protein>